<organism evidence="2 3">
    <name type="scientific">Zasmidium cellare ATCC 36951</name>
    <dbReference type="NCBI Taxonomy" id="1080233"/>
    <lineage>
        <taxon>Eukaryota</taxon>
        <taxon>Fungi</taxon>
        <taxon>Dikarya</taxon>
        <taxon>Ascomycota</taxon>
        <taxon>Pezizomycotina</taxon>
        <taxon>Dothideomycetes</taxon>
        <taxon>Dothideomycetidae</taxon>
        <taxon>Mycosphaerellales</taxon>
        <taxon>Mycosphaerellaceae</taxon>
        <taxon>Zasmidium</taxon>
    </lineage>
</organism>
<dbReference type="Proteomes" id="UP000799537">
    <property type="component" value="Unassembled WGS sequence"/>
</dbReference>
<dbReference type="GeneID" id="54568144"/>
<proteinExistence type="predicted"/>
<feature type="region of interest" description="Disordered" evidence="1">
    <location>
        <begin position="148"/>
        <end position="168"/>
    </location>
</feature>
<dbReference type="EMBL" id="ML993697">
    <property type="protein sequence ID" value="KAF2158317.1"/>
    <property type="molecule type" value="Genomic_DNA"/>
</dbReference>
<gene>
    <name evidence="2" type="ORF">M409DRAFT_61764</name>
</gene>
<keyword evidence="3" id="KW-1185">Reference proteome</keyword>
<evidence type="ECO:0000256" key="1">
    <source>
        <dbReference type="SAM" id="MobiDB-lite"/>
    </source>
</evidence>
<dbReference type="AlphaFoldDB" id="A0A6A6BU50"/>
<dbReference type="RefSeq" id="XP_033659206.1">
    <property type="nucleotide sequence ID" value="XM_033814872.1"/>
</dbReference>
<evidence type="ECO:0000313" key="3">
    <source>
        <dbReference type="Proteomes" id="UP000799537"/>
    </source>
</evidence>
<name>A0A6A6BU50_ZASCE</name>
<protein>
    <submittedName>
        <fullName evidence="2">Uncharacterized protein</fullName>
    </submittedName>
</protein>
<reference evidence="2" key="1">
    <citation type="journal article" date="2020" name="Stud. Mycol.">
        <title>101 Dothideomycetes genomes: a test case for predicting lifestyles and emergence of pathogens.</title>
        <authorList>
            <person name="Haridas S."/>
            <person name="Albert R."/>
            <person name="Binder M."/>
            <person name="Bloem J."/>
            <person name="Labutti K."/>
            <person name="Salamov A."/>
            <person name="Andreopoulos B."/>
            <person name="Baker S."/>
            <person name="Barry K."/>
            <person name="Bills G."/>
            <person name="Bluhm B."/>
            <person name="Cannon C."/>
            <person name="Castanera R."/>
            <person name="Culley D."/>
            <person name="Daum C."/>
            <person name="Ezra D."/>
            <person name="Gonzalez J."/>
            <person name="Henrissat B."/>
            <person name="Kuo A."/>
            <person name="Liang C."/>
            <person name="Lipzen A."/>
            <person name="Lutzoni F."/>
            <person name="Magnuson J."/>
            <person name="Mondo S."/>
            <person name="Nolan M."/>
            <person name="Ohm R."/>
            <person name="Pangilinan J."/>
            <person name="Park H.-J."/>
            <person name="Ramirez L."/>
            <person name="Alfaro M."/>
            <person name="Sun H."/>
            <person name="Tritt A."/>
            <person name="Yoshinaga Y."/>
            <person name="Zwiers L.-H."/>
            <person name="Turgeon B."/>
            <person name="Goodwin S."/>
            <person name="Spatafora J."/>
            <person name="Crous P."/>
            <person name="Grigoriev I."/>
        </authorList>
    </citation>
    <scope>NUCLEOTIDE SEQUENCE</scope>
    <source>
        <strain evidence="2">ATCC 36951</strain>
    </source>
</reference>
<accession>A0A6A6BU50</accession>
<sequence length="168" mass="18338">MSKSLPRPPLQGTTPPDQIHTRLELMVKMVSMGKTSECIGRHRHVVKRILQNRSKPVRAFWRAANAMSLSFPLRIGAALIRTPFTVDKHSTTASSWGHSQIRKAVDGFDSTTCSSEAPAFAFHDLEPSLPEDGSAELSIVNVHDSDISGYDGQHGADPSIEPHQDAAT</sequence>
<evidence type="ECO:0000313" key="2">
    <source>
        <dbReference type="EMBL" id="KAF2158317.1"/>
    </source>
</evidence>